<evidence type="ECO:0008006" key="4">
    <source>
        <dbReference type="Google" id="ProtNLM"/>
    </source>
</evidence>
<comment type="caution">
    <text evidence="2">The sequence shown here is derived from an EMBL/GenBank/DDBJ whole genome shotgun (WGS) entry which is preliminary data.</text>
</comment>
<feature type="compositionally biased region" description="Acidic residues" evidence="1">
    <location>
        <begin position="424"/>
        <end position="440"/>
    </location>
</feature>
<keyword evidence="3" id="KW-1185">Reference proteome</keyword>
<evidence type="ECO:0000256" key="1">
    <source>
        <dbReference type="SAM" id="MobiDB-lite"/>
    </source>
</evidence>
<feature type="compositionally biased region" description="Basic and acidic residues" evidence="1">
    <location>
        <begin position="815"/>
        <end position="825"/>
    </location>
</feature>
<protein>
    <recommendedName>
        <fullName evidence="4">Reverse transcriptase domain-containing protein</fullName>
    </recommendedName>
</protein>
<sequence>MSHPTSVLSKTLQSITVTKIRELEKRRAQYESRKSNILQDADRHLSQGERIACLLRGVKELYYGNGYNVYSSGVDNIDSLLAQSKYDASVPPHMLQSAEDLLRSNLDVQSHKLSMAHLYSSLVTEWMSPGDPMEGTAAAALAEEESSFEVVDRQKERLQNLCDQFENIVFTPLETDEAEIDKYLHGFFDTEDKEEILNNLRLSIRTDSESMLRSLKPFNENMIKQCIKGLLEQDLLSDEKQTILKEFEQNEMVLEIADVLNTRFNDFESWSWDAGEGGVPVLPRQQLNGKYRIWMDEDVLQAIFIHYVCITSCVKVKTLLRNMVSDESYNFWRWHAGPAMTERGAQRRAYYLDEWSADVPSRRHFTPRRNNEKTRARSASLDAAVRVNGLDSIAKRRREDYVDNFCVAALPGQVDSLNNGLYADEGEQSGDSDDDYEEGWGGERASSSKPNIKQFLLRTLATEVMIQQAFNGQAAVVQSDLKWFGASLSHTSIFAVMRFFGFPDNLIAFYKKVLEAPLNLGPSSESLSANKPRDRRRGMPMARAPEKLIGELVLFVMDLAVNQETGLQLYRLHDDLWVAGAPADTAKAWAAMQRFARVMGLEFNTKKTGSVYLTRDGLQRDEAIAAELPDGKVSVGHLMLDPRSGKWAIDQEKVAEHVAQLKKQLAESRSVLDWVRTWNSCISRFFGHTFGEPAFCFGKEHVESVLETYQKMQRDIFAPWCNAVGGGEADGSCSAVRYIKCKIEERFGVSDVSDAFILFPDQLGGLGLRNPFVHLLMTQERLGEKGCAPAEMIDDLTGKEREDYELGKKEFEALRDSEARGEAQRPLRPRRRPPPRGCGRVHELRGTTPLRTDREVDSATEVLKIRPLDMLTETRWVVQMYHKEAMARYGDLRLVEGRFLPLGVIAMMRKKAVRWGLVL</sequence>
<proteinExistence type="predicted"/>
<accession>A0AAD9H3C1</accession>
<organism evidence="2 3">
    <name type="scientific">Colletotrichum zoysiae</name>
    <dbReference type="NCBI Taxonomy" id="1216348"/>
    <lineage>
        <taxon>Eukaryota</taxon>
        <taxon>Fungi</taxon>
        <taxon>Dikarya</taxon>
        <taxon>Ascomycota</taxon>
        <taxon>Pezizomycotina</taxon>
        <taxon>Sordariomycetes</taxon>
        <taxon>Hypocreomycetidae</taxon>
        <taxon>Glomerellales</taxon>
        <taxon>Glomerellaceae</taxon>
        <taxon>Colletotrichum</taxon>
        <taxon>Colletotrichum graminicola species complex</taxon>
    </lineage>
</organism>
<reference evidence="2" key="1">
    <citation type="submission" date="2021-06" db="EMBL/GenBank/DDBJ databases">
        <title>Comparative genomics, transcriptomics and evolutionary studies reveal genomic signatures of adaptation to plant cell wall in hemibiotrophic fungi.</title>
        <authorList>
            <consortium name="DOE Joint Genome Institute"/>
            <person name="Baroncelli R."/>
            <person name="Diaz J.F."/>
            <person name="Benocci T."/>
            <person name="Peng M."/>
            <person name="Battaglia E."/>
            <person name="Haridas S."/>
            <person name="Andreopoulos W."/>
            <person name="Labutti K."/>
            <person name="Pangilinan J."/>
            <person name="Floch G.L."/>
            <person name="Makela M.R."/>
            <person name="Henrissat B."/>
            <person name="Grigoriev I.V."/>
            <person name="Crouch J.A."/>
            <person name="De Vries R.P."/>
            <person name="Sukno S.A."/>
            <person name="Thon M.R."/>
        </authorList>
    </citation>
    <scope>NUCLEOTIDE SEQUENCE</scope>
    <source>
        <strain evidence="2">MAFF235873</strain>
    </source>
</reference>
<gene>
    <name evidence="2" type="ORF">LX32DRAFT_733371</name>
</gene>
<feature type="region of interest" description="Disordered" evidence="1">
    <location>
        <begin position="420"/>
        <end position="447"/>
    </location>
</feature>
<dbReference type="Proteomes" id="UP001232148">
    <property type="component" value="Unassembled WGS sequence"/>
</dbReference>
<dbReference type="PANTHER" id="PTHR37015:SF1">
    <property type="entry name" value="REVERSE TRANSCRIPTASE DOMAIN-CONTAINING PROTEIN"/>
    <property type="match status" value="1"/>
</dbReference>
<name>A0AAD9H3C1_9PEZI</name>
<dbReference type="AlphaFoldDB" id="A0AAD9H3C1"/>
<dbReference type="PANTHER" id="PTHR37015">
    <property type="entry name" value="REVERSE TRANSCRIPTASE DOMAIN-CONTAINING PROTEIN"/>
    <property type="match status" value="1"/>
</dbReference>
<evidence type="ECO:0000313" key="3">
    <source>
        <dbReference type="Proteomes" id="UP001232148"/>
    </source>
</evidence>
<evidence type="ECO:0000313" key="2">
    <source>
        <dbReference type="EMBL" id="KAK2021588.1"/>
    </source>
</evidence>
<feature type="region of interest" description="Disordered" evidence="1">
    <location>
        <begin position="815"/>
        <end position="843"/>
    </location>
</feature>
<dbReference type="EMBL" id="MU843093">
    <property type="protein sequence ID" value="KAK2021588.1"/>
    <property type="molecule type" value="Genomic_DNA"/>
</dbReference>